<dbReference type="SMART" id="SM00100">
    <property type="entry name" value="cNMP"/>
    <property type="match status" value="1"/>
</dbReference>
<dbReference type="InterPro" id="IPR036390">
    <property type="entry name" value="WH_DNA-bd_sf"/>
</dbReference>
<dbReference type="InterPro" id="IPR000595">
    <property type="entry name" value="cNMP-bd_dom"/>
</dbReference>
<dbReference type="Pfam" id="PF00027">
    <property type="entry name" value="cNMP_binding"/>
    <property type="match status" value="1"/>
</dbReference>
<dbReference type="PANTHER" id="PTHR24567:SF68">
    <property type="entry name" value="DNA-BINDING TRANSCRIPTIONAL DUAL REGULATOR CRP"/>
    <property type="match status" value="1"/>
</dbReference>
<keyword evidence="7" id="KW-1185">Reference proteome</keyword>
<accession>A0A495X125</accession>
<dbReference type="PANTHER" id="PTHR24567">
    <property type="entry name" value="CRP FAMILY TRANSCRIPTIONAL REGULATORY PROTEIN"/>
    <property type="match status" value="1"/>
</dbReference>
<dbReference type="EMBL" id="RBXR01000001">
    <property type="protein sequence ID" value="RKT67620.1"/>
    <property type="molecule type" value="Genomic_DNA"/>
</dbReference>
<dbReference type="InterPro" id="IPR012318">
    <property type="entry name" value="HTH_CRP"/>
</dbReference>
<sequence length="232" mass="24752">MRGDAEMDGERGLLGRLSERVAGALLELGGPVAYGSGEVVLREGGEDGHAVLVLTGAVKVRASDEAGDAALLAVLSAGNLVGEMAALDGRPRSATVVACGPVTGRLIPQHQLLDFLDFHREVLVELFRVRADQVRWANELRRAMPHHAATRIARVLGHLVRQHGSRTTAGWTLDLPLTNVELASIAGMKSRTAEKAFSRLRDAGVVMTSTRRAVVVPDLPRLDLIATGRSLP</sequence>
<dbReference type="GO" id="GO:0003700">
    <property type="term" value="F:DNA-binding transcription factor activity"/>
    <property type="evidence" value="ECO:0007669"/>
    <property type="project" value="TreeGrafter"/>
</dbReference>
<dbReference type="AlphaFoldDB" id="A0A495X125"/>
<gene>
    <name evidence="6" type="ORF">DFJ66_0796</name>
</gene>
<dbReference type="SUPFAM" id="SSF51206">
    <property type="entry name" value="cAMP-binding domain-like"/>
    <property type="match status" value="1"/>
</dbReference>
<comment type="caution">
    <text evidence="6">The sequence shown here is derived from an EMBL/GenBank/DDBJ whole genome shotgun (WGS) entry which is preliminary data.</text>
</comment>
<feature type="domain" description="HTH crp-type" evidence="5">
    <location>
        <begin position="146"/>
        <end position="220"/>
    </location>
</feature>
<evidence type="ECO:0000256" key="1">
    <source>
        <dbReference type="ARBA" id="ARBA00023015"/>
    </source>
</evidence>
<reference evidence="6 7" key="1">
    <citation type="submission" date="2018-10" db="EMBL/GenBank/DDBJ databases">
        <title>Sequencing the genomes of 1000 actinobacteria strains.</title>
        <authorList>
            <person name="Klenk H.-P."/>
        </authorList>
    </citation>
    <scope>NUCLEOTIDE SEQUENCE [LARGE SCALE GENOMIC DNA]</scope>
    <source>
        <strain evidence="6 7">DSM 43911</strain>
    </source>
</reference>
<dbReference type="PROSITE" id="PS50042">
    <property type="entry name" value="CNMP_BINDING_3"/>
    <property type="match status" value="1"/>
</dbReference>
<dbReference type="SUPFAM" id="SSF46785">
    <property type="entry name" value="Winged helix' DNA-binding domain"/>
    <property type="match status" value="1"/>
</dbReference>
<dbReference type="GO" id="GO:0005829">
    <property type="term" value="C:cytosol"/>
    <property type="evidence" value="ECO:0007669"/>
    <property type="project" value="TreeGrafter"/>
</dbReference>
<keyword evidence="2" id="KW-0238">DNA-binding</keyword>
<evidence type="ECO:0000256" key="3">
    <source>
        <dbReference type="ARBA" id="ARBA00023163"/>
    </source>
</evidence>
<dbReference type="Gene3D" id="1.10.10.10">
    <property type="entry name" value="Winged helix-like DNA-binding domain superfamily/Winged helix DNA-binding domain"/>
    <property type="match status" value="1"/>
</dbReference>
<evidence type="ECO:0000313" key="7">
    <source>
        <dbReference type="Proteomes" id="UP000272729"/>
    </source>
</evidence>
<evidence type="ECO:0000256" key="2">
    <source>
        <dbReference type="ARBA" id="ARBA00023125"/>
    </source>
</evidence>
<dbReference type="Pfam" id="PF13545">
    <property type="entry name" value="HTH_Crp_2"/>
    <property type="match status" value="1"/>
</dbReference>
<dbReference type="PROSITE" id="PS51063">
    <property type="entry name" value="HTH_CRP_2"/>
    <property type="match status" value="1"/>
</dbReference>
<dbReference type="InterPro" id="IPR036388">
    <property type="entry name" value="WH-like_DNA-bd_sf"/>
</dbReference>
<proteinExistence type="predicted"/>
<protein>
    <submittedName>
        <fullName evidence="6">CRP-like cAMP-binding protein</fullName>
    </submittedName>
</protein>
<keyword evidence="1" id="KW-0805">Transcription regulation</keyword>
<evidence type="ECO:0000259" key="5">
    <source>
        <dbReference type="PROSITE" id="PS51063"/>
    </source>
</evidence>
<organism evidence="6 7">
    <name type="scientific">Saccharothrix variisporea</name>
    <dbReference type="NCBI Taxonomy" id="543527"/>
    <lineage>
        <taxon>Bacteria</taxon>
        <taxon>Bacillati</taxon>
        <taxon>Actinomycetota</taxon>
        <taxon>Actinomycetes</taxon>
        <taxon>Pseudonocardiales</taxon>
        <taxon>Pseudonocardiaceae</taxon>
        <taxon>Saccharothrix</taxon>
    </lineage>
</organism>
<dbReference type="Gene3D" id="2.60.120.10">
    <property type="entry name" value="Jelly Rolls"/>
    <property type="match status" value="1"/>
</dbReference>
<evidence type="ECO:0000259" key="4">
    <source>
        <dbReference type="PROSITE" id="PS50042"/>
    </source>
</evidence>
<name>A0A495X125_9PSEU</name>
<dbReference type="CDD" id="cd00038">
    <property type="entry name" value="CAP_ED"/>
    <property type="match status" value="1"/>
</dbReference>
<dbReference type="GO" id="GO:0003677">
    <property type="term" value="F:DNA binding"/>
    <property type="evidence" value="ECO:0007669"/>
    <property type="project" value="UniProtKB-KW"/>
</dbReference>
<dbReference type="InterPro" id="IPR014710">
    <property type="entry name" value="RmlC-like_jellyroll"/>
</dbReference>
<keyword evidence="3" id="KW-0804">Transcription</keyword>
<dbReference type="InterPro" id="IPR018490">
    <property type="entry name" value="cNMP-bd_dom_sf"/>
</dbReference>
<dbReference type="Proteomes" id="UP000272729">
    <property type="component" value="Unassembled WGS sequence"/>
</dbReference>
<feature type="domain" description="Cyclic nucleotide-binding" evidence="4">
    <location>
        <begin position="13"/>
        <end position="98"/>
    </location>
</feature>
<dbReference type="InterPro" id="IPR050397">
    <property type="entry name" value="Env_Response_Regulators"/>
</dbReference>
<evidence type="ECO:0000313" key="6">
    <source>
        <dbReference type="EMBL" id="RKT67620.1"/>
    </source>
</evidence>